<reference evidence="3" key="2">
    <citation type="submission" date="2010-05" db="EMBL/GenBank/DDBJ databases">
        <title>The genome sequence of Magnaporthe poae strain ATCC 64411.</title>
        <authorList>
            <person name="Ma L.-J."/>
            <person name="Dead R."/>
            <person name="Young S."/>
            <person name="Zeng Q."/>
            <person name="Koehrsen M."/>
            <person name="Alvarado L."/>
            <person name="Berlin A."/>
            <person name="Chapman S.B."/>
            <person name="Chen Z."/>
            <person name="Freedman E."/>
            <person name="Gellesch M."/>
            <person name="Goldberg J."/>
            <person name="Griggs A."/>
            <person name="Gujja S."/>
            <person name="Heilman E.R."/>
            <person name="Heiman D."/>
            <person name="Hepburn T."/>
            <person name="Howarth C."/>
            <person name="Jen D."/>
            <person name="Larson L."/>
            <person name="Mehta T."/>
            <person name="Neiman D."/>
            <person name="Pearson M."/>
            <person name="Roberts A."/>
            <person name="Saif S."/>
            <person name="Shea T."/>
            <person name="Shenoy N."/>
            <person name="Sisk P."/>
            <person name="Stolte C."/>
            <person name="Sykes S."/>
            <person name="Walk T."/>
            <person name="White J."/>
            <person name="Yandava C."/>
            <person name="Haas B."/>
            <person name="Nusbaum C."/>
            <person name="Birren B."/>
        </authorList>
    </citation>
    <scope>NUCLEOTIDE SEQUENCE [LARGE SCALE GENOMIC DNA]</scope>
    <source>
        <strain evidence="3">ATCC 64411 / 73-15</strain>
    </source>
</reference>
<reference evidence="1" key="1">
    <citation type="submission" date="2010-05" db="EMBL/GenBank/DDBJ databases">
        <title>The Genome Sequence of Magnaporthe poae strain ATCC 64411.</title>
        <authorList>
            <consortium name="The Broad Institute Genome Sequencing Platform"/>
            <consortium name="Broad Institute Genome Sequencing Center for Infectious Disease"/>
            <person name="Ma L.-J."/>
            <person name="Dead R."/>
            <person name="Young S."/>
            <person name="Zeng Q."/>
            <person name="Koehrsen M."/>
            <person name="Alvarado L."/>
            <person name="Berlin A."/>
            <person name="Chapman S.B."/>
            <person name="Chen Z."/>
            <person name="Freedman E."/>
            <person name="Gellesch M."/>
            <person name="Goldberg J."/>
            <person name="Griggs A."/>
            <person name="Gujja S."/>
            <person name="Heilman E.R."/>
            <person name="Heiman D."/>
            <person name="Hepburn T."/>
            <person name="Howarth C."/>
            <person name="Jen D."/>
            <person name="Larson L."/>
            <person name="Mehta T."/>
            <person name="Neiman D."/>
            <person name="Pearson M."/>
            <person name="Roberts A."/>
            <person name="Saif S."/>
            <person name="Shea T."/>
            <person name="Shenoy N."/>
            <person name="Sisk P."/>
            <person name="Stolte C."/>
            <person name="Sykes S."/>
            <person name="Walk T."/>
            <person name="White J."/>
            <person name="Yandava C."/>
            <person name="Haas B."/>
            <person name="Nusbaum C."/>
            <person name="Birren B."/>
        </authorList>
    </citation>
    <scope>NUCLEOTIDE SEQUENCE</scope>
    <source>
        <strain evidence="1">ATCC 64411</strain>
    </source>
</reference>
<dbReference type="EMBL" id="GL876976">
    <property type="protein sequence ID" value="KLU90989.1"/>
    <property type="molecule type" value="Genomic_DNA"/>
</dbReference>
<dbReference type="EnsemblFungi" id="MAPG_09514T0">
    <property type="protein sequence ID" value="MAPG_09514T0"/>
    <property type="gene ID" value="MAPG_09514"/>
</dbReference>
<organism evidence="2 3">
    <name type="scientific">Magnaporthiopsis poae (strain ATCC 64411 / 73-15)</name>
    <name type="common">Kentucky bluegrass fungus</name>
    <name type="synonym">Magnaporthe poae</name>
    <dbReference type="NCBI Taxonomy" id="644358"/>
    <lineage>
        <taxon>Eukaryota</taxon>
        <taxon>Fungi</taxon>
        <taxon>Dikarya</taxon>
        <taxon>Ascomycota</taxon>
        <taxon>Pezizomycotina</taxon>
        <taxon>Sordariomycetes</taxon>
        <taxon>Sordariomycetidae</taxon>
        <taxon>Magnaporthales</taxon>
        <taxon>Magnaporthaceae</taxon>
        <taxon>Magnaporthiopsis</taxon>
    </lineage>
</organism>
<name>A0A0C4EA55_MAGP6</name>
<protein>
    <submittedName>
        <fullName evidence="1 2">Uncharacterized protein</fullName>
    </submittedName>
</protein>
<evidence type="ECO:0000313" key="1">
    <source>
        <dbReference type="EMBL" id="KLU90989.1"/>
    </source>
</evidence>
<evidence type="ECO:0000313" key="3">
    <source>
        <dbReference type="Proteomes" id="UP000011715"/>
    </source>
</evidence>
<sequence length="113" mass="12616">MISVPDAQMFRPFWPFRRGVPVRSNGEVKMPQAVKVENLPTDQPIRQVIEDDAGVVDECERVGQLGRRSGVICSRPPSLRERGEMLFRGVLEADSALVDAVVARRVRVAAAFR</sequence>
<reference evidence="1" key="3">
    <citation type="submission" date="2011-03" db="EMBL/GenBank/DDBJ databases">
        <title>Annotation of Magnaporthe poae ATCC 64411.</title>
        <authorList>
            <person name="Ma L.-J."/>
            <person name="Dead R."/>
            <person name="Young S.K."/>
            <person name="Zeng Q."/>
            <person name="Gargeya S."/>
            <person name="Fitzgerald M."/>
            <person name="Haas B."/>
            <person name="Abouelleil A."/>
            <person name="Alvarado L."/>
            <person name="Arachchi H.M."/>
            <person name="Berlin A."/>
            <person name="Brown A."/>
            <person name="Chapman S.B."/>
            <person name="Chen Z."/>
            <person name="Dunbar C."/>
            <person name="Freedman E."/>
            <person name="Gearin G."/>
            <person name="Gellesch M."/>
            <person name="Goldberg J."/>
            <person name="Griggs A."/>
            <person name="Gujja S."/>
            <person name="Heiman D."/>
            <person name="Howarth C."/>
            <person name="Larson L."/>
            <person name="Lui A."/>
            <person name="MacDonald P.J.P."/>
            <person name="Mehta T."/>
            <person name="Montmayeur A."/>
            <person name="Murphy C."/>
            <person name="Neiman D."/>
            <person name="Pearson M."/>
            <person name="Priest M."/>
            <person name="Roberts A."/>
            <person name="Saif S."/>
            <person name="Shea T."/>
            <person name="Shenoy N."/>
            <person name="Sisk P."/>
            <person name="Stolte C."/>
            <person name="Sykes S."/>
            <person name="Yandava C."/>
            <person name="Wortman J."/>
            <person name="Nusbaum C."/>
            <person name="Birren B."/>
        </authorList>
    </citation>
    <scope>NUCLEOTIDE SEQUENCE</scope>
    <source>
        <strain evidence="1">ATCC 64411</strain>
    </source>
</reference>
<reference evidence="2" key="5">
    <citation type="submission" date="2015-06" db="UniProtKB">
        <authorList>
            <consortium name="EnsemblFungi"/>
        </authorList>
    </citation>
    <scope>IDENTIFICATION</scope>
    <source>
        <strain evidence="2">ATCC 64411</strain>
    </source>
</reference>
<evidence type="ECO:0000313" key="2">
    <source>
        <dbReference type="EnsemblFungi" id="MAPG_09514T0"/>
    </source>
</evidence>
<dbReference type="AlphaFoldDB" id="A0A0C4EA55"/>
<dbReference type="VEuPathDB" id="FungiDB:MAPG_09514"/>
<proteinExistence type="predicted"/>
<keyword evidence="3" id="KW-1185">Reference proteome</keyword>
<accession>A0A0C4EA55</accession>
<gene>
    <name evidence="1" type="ORF">MAPG_09514</name>
</gene>
<reference evidence="2" key="4">
    <citation type="journal article" date="2015" name="G3 (Bethesda)">
        <title>Genome sequences of three phytopathogenic species of the Magnaporthaceae family of fungi.</title>
        <authorList>
            <person name="Okagaki L.H."/>
            <person name="Nunes C.C."/>
            <person name="Sailsbery J."/>
            <person name="Clay B."/>
            <person name="Brown D."/>
            <person name="John T."/>
            <person name="Oh Y."/>
            <person name="Young N."/>
            <person name="Fitzgerald M."/>
            <person name="Haas B.J."/>
            <person name="Zeng Q."/>
            <person name="Young S."/>
            <person name="Adiconis X."/>
            <person name="Fan L."/>
            <person name="Levin J.Z."/>
            <person name="Mitchell T.K."/>
            <person name="Okubara P.A."/>
            <person name="Farman M.L."/>
            <person name="Kohn L.M."/>
            <person name="Birren B."/>
            <person name="Ma L.-J."/>
            <person name="Dean R.A."/>
        </authorList>
    </citation>
    <scope>NUCLEOTIDE SEQUENCE</scope>
    <source>
        <strain evidence="2">ATCC 64411 / 73-15</strain>
    </source>
</reference>
<dbReference type="Proteomes" id="UP000011715">
    <property type="component" value="Unassembled WGS sequence"/>
</dbReference>
<dbReference type="EMBL" id="ADBL01002432">
    <property type="status" value="NOT_ANNOTATED_CDS"/>
    <property type="molecule type" value="Genomic_DNA"/>
</dbReference>